<dbReference type="SUPFAM" id="SSF53955">
    <property type="entry name" value="Lysozyme-like"/>
    <property type="match status" value="1"/>
</dbReference>
<evidence type="ECO:0000259" key="2">
    <source>
        <dbReference type="Pfam" id="PF13702"/>
    </source>
</evidence>
<accession>A0A368Y161</accession>
<keyword evidence="4" id="KW-1185">Reference proteome</keyword>
<dbReference type="AlphaFoldDB" id="A0A368Y161"/>
<dbReference type="InterPro" id="IPR023346">
    <property type="entry name" value="Lysozyme-like_dom_sf"/>
</dbReference>
<evidence type="ECO:0000313" key="3">
    <source>
        <dbReference type="EMBL" id="RCW73116.1"/>
    </source>
</evidence>
<dbReference type="CDD" id="cd16891">
    <property type="entry name" value="CwlT-like"/>
    <property type="match status" value="1"/>
</dbReference>
<gene>
    <name evidence="3" type="ORF">DFR57_104114</name>
</gene>
<evidence type="ECO:0000256" key="1">
    <source>
        <dbReference type="SAM" id="Phobius"/>
    </source>
</evidence>
<protein>
    <submittedName>
        <fullName evidence="3">Lysozyme-like protein</fullName>
    </submittedName>
</protein>
<dbReference type="RefSeq" id="WP_114352221.1">
    <property type="nucleotide sequence ID" value="NZ_QPJJ01000004.1"/>
</dbReference>
<dbReference type="Pfam" id="PF13702">
    <property type="entry name" value="Lysozyme_like"/>
    <property type="match status" value="1"/>
</dbReference>
<dbReference type="Proteomes" id="UP000252585">
    <property type="component" value="Unassembled WGS sequence"/>
</dbReference>
<keyword evidence="1" id="KW-1133">Transmembrane helix</keyword>
<name>A0A368Y161_9BACI</name>
<keyword evidence="1" id="KW-0812">Transmembrane</keyword>
<dbReference type="Gene3D" id="1.10.530.10">
    <property type="match status" value="1"/>
</dbReference>
<dbReference type="OrthoDB" id="9813368at2"/>
<sequence>MTKIKRNKLYKPLINSLKLMGVIAISIALLVWITSLNQEVEQPAGKKLSDSVLEYEDMLYQELKKYQKEAYTPVVMALMMQESGGRGNDPMQASESYCGEVGCIKDASLSIEQGVKYFVHVLGKADGDIKLALQSYNFGEGFISYVKDRNATYSKSLAISFSQKKYQELKATGIYACIRKEAEAYEACYGDILYVEAVLDYYPRALHYVEQQKDTTFVNIS</sequence>
<feature type="domain" description="CwlT-like lysozyme" evidence="2">
    <location>
        <begin position="50"/>
        <end position="201"/>
    </location>
</feature>
<organism evidence="3 4">
    <name type="scientific">Saliterribacillus persicus</name>
    <dbReference type="NCBI Taxonomy" id="930114"/>
    <lineage>
        <taxon>Bacteria</taxon>
        <taxon>Bacillati</taxon>
        <taxon>Bacillota</taxon>
        <taxon>Bacilli</taxon>
        <taxon>Bacillales</taxon>
        <taxon>Bacillaceae</taxon>
        <taxon>Saliterribacillus</taxon>
    </lineage>
</organism>
<keyword evidence="1" id="KW-0472">Membrane</keyword>
<proteinExistence type="predicted"/>
<feature type="transmembrane region" description="Helical" evidence="1">
    <location>
        <begin position="12"/>
        <end position="33"/>
    </location>
</feature>
<reference evidence="3 4" key="1">
    <citation type="submission" date="2018-07" db="EMBL/GenBank/DDBJ databases">
        <title>Genomic Encyclopedia of Type Strains, Phase IV (KMG-IV): sequencing the most valuable type-strain genomes for metagenomic binning, comparative biology and taxonomic classification.</title>
        <authorList>
            <person name="Goeker M."/>
        </authorList>
    </citation>
    <scope>NUCLEOTIDE SEQUENCE [LARGE SCALE GENOMIC DNA]</scope>
    <source>
        <strain evidence="3 4">DSM 27696</strain>
    </source>
</reference>
<evidence type="ECO:0000313" key="4">
    <source>
        <dbReference type="Proteomes" id="UP000252585"/>
    </source>
</evidence>
<dbReference type="InterPro" id="IPR047194">
    <property type="entry name" value="CwlT-like_lysozyme"/>
</dbReference>
<dbReference type="EMBL" id="QPJJ01000004">
    <property type="protein sequence ID" value="RCW73116.1"/>
    <property type="molecule type" value="Genomic_DNA"/>
</dbReference>
<comment type="caution">
    <text evidence="3">The sequence shown here is derived from an EMBL/GenBank/DDBJ whole genome shotgun (WGS) entry which is preliminary data.</text>
</comment>